<proteinExistence type="predicted"/>
<dbReference type="HOGENOM" id="CLU_094999_0_0_1"/>
<dbReference type="eggNOG" id="KOG1165">
    <property type="taxonomic scope" value="Eukaryota"/>
</dbReference>
<dbReference type="InterPro" id="IPR011009">
    <property type="entry name" value="Kinase-like_dom_sf"/>
</dbReference>
<evidence type="ECO:0000313" key="3">
    <source>
        <dbReference type="Proteomes" id="UP000005225"/>
    </source>
</evidence>
<evidence type="ECO:0000313" key="2">
    <source>
        <dbReference type="Ensembl" id="ENSOGAP00000018774.1"/>
    </source>
</evidence>
<dbReference type="InParanoid" id="H0XRN2"/>
<protein>
    <submittedName>
        <fullName evidence="2">Uncharacterized protein</fullName>
    </submittedName>
</protein>
<dbReference type="Gene3D" id="3.30.200.20">
    <property type="entry name" value="Phosphorylase Kinase, domain 1"/>
    <property type="match status" value="1"/>
</dbReference>
<name>H0XRN2_OTOGA</name>
<dbReference type="GeneTree" id="ENSGT00940000156470"/>
<dbReference type="Ensembl" id="ENSOGAT00000035039.1">
    <property type="protein sequence ID" value="ENSOGAP00000018774.1"/>
    <property type="gene ID" value="ENSOGAG00000031061.1"/>
</dbReference>
<keyword evidence="3" id="KW-1185">Reference proteome</keyword>
<dbReference type="SUPFAM" id="SSF56112">
    <property type="entry name" value="Protein kinase-like (PK-like)"/>
    <property type="match status" value="1"/>
</dbReference>
<dbReference type="AlphaFoldDB" id="H0XRN2"/>
<organism evidence="2 3">
    <name type="scientific">Otolemur garnettii</name>
    <name type="common">Small-eared galago</name>
    <name type="synonym">Garnett's greater bushbaby</name>
    <dbReference type="NCBI Taxonomy" id="30611"/>
    <lineage>
        <taxon>Eukaryota</taxon>
        <taxon>Metazoa</taxon>
        <taxon>Chordata</taxon>
        <taxon>Craniata</taxon>
        <taxon>Vertebrata</taxon>
        <taxon>Euteleostomi</taxon>
        <taxon>Mammalia</taxon>
        <taxon>Eutheria</taxon>
        <taxon>Euarchontoglires</taxon>
        <taxon>Primates</taxon>
        <taxon>Strepsirrhini</taxon>
        <taxon>Lorisiformes</taxon>
        <taxon>Galagidae</taxon>
        <taxon>Otolemur</taxon>
    </lineage>
</organism>
<dbReference type="Proteomes" id="UP000005225">
    <property type="component" value="Unassembled WGS sequence"/>
</dbReference>
<feature type="compositionally biased region" description="Basic and acidic residues" evidence="1">
    <location>
        <begin position="1"/>
        <end position="16"/>
    </location>
</feature>
<feature type="region of interest" description="Disordered" evidence="1">
    <location>
        <begin position="1"/>
        <end position="25"/>
    </location>
</feature>
<reference evidence="2" key="3">
    <citation type="submission" date="2025-09" db="UniProtKB">
        <authorList>
            <consortium name="Ensembl"/>
        </authorList>
    </citation>
    <scope>IDENTIFICATION</scope>
</reference>
<accession>H0XRN2</accession>
<feature type="region of interest" description="Disordered" evidence="1">
    <location>
        <begin position="172"/>
        <end position="198"/>
    </location>
</feature>
<dbReference type="OMA" id="CCGNFRE"/>
<evidence type="ECO:0000256" key="1">
    <source>
        <dbReference type="SAM" id="MobiDB-lite"/>
    </source>
</evidence>
<dbReference type="STRING" id="30611.ENSOGAP00000018774"/>
<reference evidence="3" key="1">
    <citation type="submission" date="2011-03" db="EMBL/GenBank/DDBJ databases">
        <title>Version 3 of the genome sequence of Otolemur garnettii (Bushbaby).</title>
        <authorList>
            <consortium name="The Broad Institute Genome Sequencing Platform"/>
            <person name="Di Palma F."/>
            <person name="Johnson J."/>
            <person name="Lander E.S."/>
            <person name="Lindblad-Toh K."/>
            <person name="Jaffe D.B."/>
            <person name="Gnerre S."/>
            <person name="MacCallum I."/>
            <person name="Przybylski D."/>
            <person name="Ribeiro F.J."/>
            <person name="Burton J.N."/>
            <person name="Walker B.J."/>
            <person name="Sharpe T."/>
            <person name="Hall G."/>
        </authorList>
    </citation>
    <scope>NUCLEOTIDE SEQUENCE [LARGE SCALE GENOMIC DNA]</scope>
</reference>
<sequence>TGFDKKGGKGELEEGSWRMSKSGGGRSSYCIRSSGTSSGFLMVGSNFCVGKKICCGNFRELRLGKNLYTNKHVTVKLETIKSLPVAILGVPVLRAAHSAEGVPQVYCFSGCRKYNAMVLELLGPSLEDLFDLCHHTFTLKMVPMDFTHLFDRSDFVFDYQYDWTGKPLPTPNSTVHTDLPSQPQLQDKGQLHSKSQAL</sequence>
<reference evidence="2" key="2">
    <citation type="submission" date="2025-08" db="UniProtKB">
        <authorList>
            <consortium name="Ensembl"/>
        </authorList>
    </citation>
    <scope>IDENTIFICATION</scope>
</reference>
<dbReference type="EMBL" id="AAQR03060045">
    <property type="status" value="NOT_ANNOTATED_CDS"/>
    <property type="molecule type" value="Genomic_DNA"/>
</dbReference>